<comment type="caution">
    <text evidence="3">The sequence shown here is derived from an EMBL/GenBank/DDBJ whole genome shotgun (WGS) entry which is preliminary data.</text>
</comment>
<dbReference type="InterPro" id="IPR036282">
    <property type="entry name" value="Glutathione-S-Trfase_C_sf"/>
</dbReference>
<organism evidence="3 4">
    <name type="scientific">Anaeromyxobacter diazotrophicus</name>
    <dbReference type="NCBI Taxonomy" id="2590199"/>
    <lineage>
        <taxon>Bacteria</taxon>
        <taxon>Pseudomonadati</taxon>
        <taxon>Myxococcota</taxon>
        <taxon>Myxococcia</taxon>
        <taxon>Myxococcales</taxon>
        <taxon>Cystobacterineae</taxon>
        <taxon>Anaeromyxobacteraceae</taxon>
        <taxon>Anaeromyxobacter</taxon>
    </lineage>
</organism>
<dbReference type="RefSeq" id="WP_176062854.1">
    <property type="nucleotide sequence ID" value="NZ_BJTG01000002.1"/>
</dbReference>
<dbReference type="Gene3D" id="3.40.30.10">
    <property type="entry name" value="Glutaredoxin"/>
    <property type="match status" value="1"/>
</dbReference>
<feature type="domain" description="GST N-terminal" evidence="1">
    <location>
        <begin position="6"/>
        <end position="87"/>
    </location>
</feature>
<feature type="domain" description="GST C-terminal" evidence="2">
    <location>
        <begin position="95"/>
        <end position="213"/>
    </location>
</feature>
<evidence type="ECO:0000259" key="1">
    <source>
        <dbReference type="PROSITE" id="PS50404"/>
    </source>
</evidence>
<dbReference type="SFLD" id="SFLDG00358">
    <property type="entry name" value="Main_(cytGST)"/>
    <property type="match status" value="1"/>
</dbReference>
<dbReference type="SFLD" id="SFLDS00019">
    <property type="entry name" value="Glutathione_Transferase_(cytos"/>
    <property type="match status" value="1"/>
</dbReference>
<proteinExistence type="predicted"/>
<reference evidence="4" key="1">
    <citation type="journal article" date="2020" name="Appl. Environ. Microbiol.">
        <title>Diazotrophic Anaeromyxobacter Isolates from Soils.</title>
        <authorList>
            <person name="Masuda Y."/>
            <person name="Yamanaka H."/>
            <person name="Xu Z.X."/>
            <person name="Shiratori Y."/>
            <person name="Aono T."/>
            <person name="Amachi S."/>
            <person name="Senoo K."/>
            <person name="Itoh H."/>
        </authorList>
    </citation>
    <scope>NUCLEOTIDE SEQUENCE [LARGE SCALE GENOMIC DNA]</scope>
    <source>
        <strain evidence="4">R267</strain>
    </source>
</reference>
<dbReference type="SUPFAM" id="SSF47616">
    <property type="entry name" value="GST C-terminal domain-like"/>
    <property type="match status" value="1"/>
</dbReference>
<dbReference type="InterPro" id="IPR034338">
    <property type="entry name" value="GST_4_C"/>
</dbReference>
<evidence type="ECO:0000259" key="2">
    <source>
        <dbReference type="PROSITE" id="PS50405"/>
    </source>
</evidence>
<dbReference type="Proteomes" id="UP000503640">
    <property type="component" value="Unassembled WGS sequence"/>
</dbReference>
<dbReference type="GO" id="GO:0016740">
    <property type="term" value="F:transferase activity"/>
    <property type="evidence" value="ECO:0007669"/>
    <property type="project" value="UniProtKB-KW"/>
</dbReference>
<evidence type="ECO:0000313" key="4">
    <source>
        <dbReference type="Proteomes" id="UP000503640"/>
    </source>
</evidence>
<dbReference type="InterPro" id="IPR010987">
    <property type="entry name" value="Glutathione-S-Trfase_C-like"/>
</dbReference>
<name>A0A7I9VHP8_9BACT</name>
<dbReference type="SUPFAM" id="SSF52833">
    <property type="entry name" value="Thioredoxin-like"/>
    <property type="match status" value="1"/>
</dbReference>
<evidence type="ECO:0000313" key="3">
    <source>
        <dbReference type="EMBL" id="GEJ55865.1"/>
    </source>
</evidence>
<dbReference type="NCBIfam" id="NF011693">
    <property type="entry name" value="PRK15113.1"/>
    <property type="match status" value="1"/>
</dbReference>
<dbReference type="EMBL" id="BJTG01000002">
    <property type="protein sequence ID" value="GEJ55865.1"/>
    <property type="molecule type" value="Genomic_DNA"/>
</dbReference>
<dbReference type="InterPro" id="IPR036249">
    <property type="entry name" value="Thioredoxin-like_sf"/>
</dbReference>
<dbReference type="PANTHER" id="PTHR44051">
    <property type="entry name" value="GLUTATHIONE S-TRANSFERASE-RELATED"/>
    <property type="match status" value="1"/>
</dbReference>
<protein>
    <submittedName>
        <fullName evidence="3">Glutathione S-transferase</fullName>
    </submittedName>
</protein>
<gene>
    <name evidence="3" type="primary">yfcF</name>
    <name evidence="3" type="ORF">AMYX_06060</name>
</gene>
<dbReference type="InterPro" id="IPR040079">
    <property type="entry name" value="Glutathione_S-Trfase"/>
</dbReference>
<accession>A0A7I9VHP8</accession>
<keyword evidence="4" id="KW-1185">Reference proteome</keyword>
<dbReference type="PROSITE" id="PS50404">
    <property type="entry name" value="GST_NTER"/>
    <property type="match status" value="1"/>
</dbReference>
<sequence length="213" mass="24038">MAEEKLILWGEKNYYSPYVFSCFVALAEKGLPFEVRTFDLSAGEHRQGDYGARSITGRVPSLQHGELWLAESSAIDEYLEEVFPPPRYARLYPARPAERARARQVQAWVRSDLMPLREERPTSSVFMKEPVKPLSAAGRAAAERVVRAAEALLPAGATWLFGDFGVADADLGLMLQRLVANGDPVPDRLRDYAHRVWDRPSVKDWRARVPKGR</sequence>
<dbReference type="PANTHER" id="PTHR44051:SF8">
    <property type="entry name" value="GLUTATHIONE S-TRANSFERASE GSTA"/>
    <property type="match status" value="1"/>
</dbReference>
<keyword evidence="3" id="KW-0808">Transferase</keyword>
<dbReference type="AlphaFoldDB" id="A0A7I9VHP8"/>
<dbReference type="Pfam" id="PF14834">
    <property type="entry name" value="GST_C_4"/>
    <property type="match status" value="1"/>
</dbReference>
<dbReference type="PROSITE" id="PS50405">
    <property type="entry name" value="GST_CTER"/>
    <property type="match status" value="1"/>
</dbReference>
<dbReference type="InterPro" id="IPR004045">
    <property type="entry name" value="Glutathione_S-Trfase_N"/>
</dbReference>
<dbReference type="Gene3D" id="1.20.1050.10">
    <property type="match status" value="1"/>
</dbReference>
<dbReference type="Pfam" id="PF02798">
    <property type="entry name" value="GST_N"/>
    <property type="match status" value="1"/>
</dbReference>